<evidence type="ECO:0000313" key="4">
    <source>
        <dbReference type="Proteomes" id="UP000261480"/>
    </source>
</evidence>
<dbReference type="PANTHER" id="PTHR15193:SF1">
    <property type="entry name" value="CD83 ANTIGEN"/>
    <property type="match status" value="1"/>
</dbReference>
<name>A0A3B3YVD2_9TELE</name>
<feature type="domain" description="Ig-like" evidence="2">
    <location>
        <begin position="33"/>
        <end position="157"/>
    </location>
</feature>
<dbReference type="RefSeq" id="XP_014856115.1">
    <property type="nucleotide sequence ID" value="XM_015000629.1"/>
</dbReference>
<accession>A0A3B3YVD2</accession>
<reference evidence="3" key="2">
    <citation type="submission" date="2025-09" db="UniProtKB">
        <authorList>
            <consortium name="Ensembl"/>
        </authorList>
    </citation>
    <scope>IDENTIFICATION</scope>
</reference>
<keyword evidence="1" id="KW-1133">Transmembrane helix</keyword>
<dbReference type="PROSITE" id="PS50835">
    <property type="entry name" value="IG_LIKE"/>
    <property type="match status" value="1"/>
</dbReference>
<dbReference type="SUPFAM" id="SSF48726">
    <property type="entry name" value="Immunoglobulin"/>
    <property type="match status" value="1"/>
</dbReference>
<dbReference type="CTD" id="9308"/>
<dbReference type="STRING" id="48701.ENSPMEP00000031133"/>
<keyword evidence="1" id="KW-0812">Transmembrane</keyword>
<dbReference type="InterPro" id="IPR036179">
    <property type="entry name" value="Ig-like_dom_sf"/>
</dbReference>
<dbReference type="InterPro" id="IPR007110">
    <property type="entry name" value="Ig-like_dom"/>
</dbReference>
<dbReference type="InterPro" id="IPR013783">
    <property type="entry name" value="Ig-like_fold"/>
</dbReference>
<feature type="transmembrane region" description="Helical" evidence="1">
    <location>
        <begin position="181"/>
        <end position="201"/>
    </location>
</feature>
<dbReference type="CDD" id="cd00096">
    <property type="entry name" value="Ig"/>
    <property type="match status" value="1"/>
</dbReference>
<organism evidence="3 4">
    <name type="scientific">Poecilia mexicana</name>
    <dbReference type="NCBI Taxonomy" id="48701"/>
    <lineage>
        <taxon>Eukaryota</taxon>
        <taxon>Metazoa</taxon>
        <taxon>Chordata</taxon>
        <taxon>Craniata</taxon>
        <taxon>Vertebrata</taxon>
        <taxon>Euteleostomi</taxon>
        <taxon>Actinopterygii</taxon>
        <taxon>Neopterygii</taxon>
        <taxon>Teleostei</taxon>
        <taxon>Neoteleostei</taxon>
        <taxon>Acanthomorphata</taxon>
        <taxon>Ovalentaria</taxon>
        <taxon>Atherinomorphae</taxon>
        <taxon>Cyprinodontiformes</taxon>
        <taxon>Poeciliidae</taxon>
        <taxon>Poeciliinae</taxon>
        <taxon>Poecilia</taxon>
    </lineage>
</organism>
<dbReference type="Proteomes" id="UP000261480">
    <property type="component" value="Unplaced"/>
</dbReference>
<evidence type="ECO:0000256" key="1">
    <source>
        <dbReference type="SAM" id="Phobius"/>
    </source>
</evidence>
<sequence>MSVCVSPTVNHCLDSASLNLLMNMMTPHLLCVPLLLSLVCSASSRAVSEDKLEVFTLSDQESVLRCTARQIPGVQYSAVRWYKVGSDSSHQRNGLLAKSLPNGTTRWYKDVTRKVELQDESLDLVLPNVTCCDSGEYLCFLAAPVGQQNQEGKVLLTLPDCPAEATESPIRPATPLLTDTVMVIFASVLLVLALLISFLSYKCLKNTVKDRNQVAKKEILLNAPLKPLEKKDLMLIYTLGPKMSKLQHICV</sequence>
<dbReference type="Ensembl" id="ENSPMET00000023795.1">
    <property type="protein sequence ID" value="ENSPMEP00000031133.1"/>
    <property type="gene ID" value="ENSPMEG00000018036.1"/>
</dbReference>
<keyword evidence="4" id="KW-1185">Reference proteome</keyword>
<keyword evidence="1" id="KW-0472">Membrane</keyword>
<evidence type="ECO:0000259" key="2">
    <source>
        <dbReference type="PROSITE" id="PS50835"/>
    </source>
</evidence>
<proteinExistence type="predicted"/>
<dbReference type="KEGG" id="pmei:106926006"/>
<dbReference type="GeneID" id="106926006"/>
<dbReference type="AlphaFoldDB" id="A0A3B3YVD2"/>
<protein>
    <recommendedName>
        <fullName evidence="2">Ig-like domain-containing protein</fullName>
    </recommendedName>
</protein>
<dbReference type="PANTHER" id="PTHR15193">
    <property type="entry name" value="CD83 ANTIGEN"/>
    <property type="match status" value="1"/>
</dbReference>
<dbReference type="Gene3D" id="2.60.40.10">
    <property type="entry name" value="Immunoglobulins"/>
    <property type="match status" value="1"/>
</dbReference>
<reference evidence="3" key="1">
    <citation type="submission" date="2025-08" db="UniProtKB">
        <authorList>
            <consortium name="Ensembl"/>
        </authorList>
    </citation>
    <scope>IDENTIFICATION</scope>
</reference>
<dbReference type="OrthoDB" id="9422899at2759"/>
<evidence type="ECO:0000313" key="3">
    <source>
        <dbReference type="Ensembl" id="ENSPMEP00000031133.1"/>
    </source>
</evidence>